<name>A0ABN2BKK9_9ACTN</name>
<reference evidence="1 2" key="1">
    <citation type="journal article" date="2019" name="Int. J. Syst. Evol. Microbiol.">
        <title>The Global Catalogue of Microorganisms (GCM) 10K type strain sequencing project: providing services to taxonomists for standard genome sequencing and annotation.</title>
        <authorList>
            <consortium name="The Broad Institute Genomics Platform"/>
            <consortium name="The Broad Institute Genome Sequencing Center for Infectious Disease"/>
            <person name="Wu L."/>
            <person name="Ma J."/>
        </authorList>
    </citation>
    <scope>NUCLEOTIDE SEQUENCE [LARGE SCALE GENOMIC DNA]</scope>
    <source>
        <strain evidence="1 2">JCM 15933</strain>
    </source>
</reference>
<comment type="caution">
    <text evidence="1">The sequence shown here is derived from an EMBL/GenBank/DDBJ whole genome shotgun (WGS) entry which is preliminary data.</text>
</comment>
<accession>A0ABN2BKK9</accession>
<organism evidence="1 2">
    <name type="scientific">Dactylosporangium maewongense</name>
    <dbReference type="NCBI Taxonomy" id="634393"/>
    <lineage>
        <taxon>Bacteria</taxon>
        <taxon>Bacillati</taxon>
        <taxon>Actinomycetota</taxon>
        <taxon>Actinomycetes</taxon>
        <taxon>Micromonosporales</taxon>
        <taxon>Micromonosporaceae</taxon>
        <taxon>Dactylosporangium</taxon>
    </lineage>
</organism>
<gene>
    <name evidence="1" type="ORF">GCM10009827_072310</name>
</gene>
<dbReference type="Proteomes" id="UP001501470">
    <property type="component" value="Unassembled WGS sequence"/>
</dbReference>
<keyword evidence="2" id="KW-1185">Reference proteome</keyword>
<dbReference type="RefSeq" id="WP_344507180.1">
    <property type="nucleotide sequence ID" value="NZ_BAAAQD010000016.1"/>
</dbReference>
<evidence type="ECO:0000313" key="1">
    <source>
        <dbReference type="EMBL" id="GAA1542312.1"/>
    </source>
</evidence>
<protein>
    <submittedName>
        <fullName evidence="1">Uncharacterized protein</fullName>
    </submittedName>
</protein>
<dbReference type="EMBL" id="BAAAQD010000016">
    <property type="protein sequence ID" value="GAA1542312.1"/>
    <property type="molecule type" value="Genomic_DNA"/>
</dbReference>
<evidence type="ECO:0000313" key="2">
    <source>
        <dbReference type="Proteomes" id="UP001501470"/>
    </source>
</evidence>
<proteinExistence type="predicted"/>
<sequence length="63" mass="6538">MPRKPWTTRTALITTVAMSIGAAAGAAVDAIAYHLGYPGHGMGLVATAITAVWMLDKLNALID</sequence>